<feature type="transmembrane region" description="Helical" evidence="7">
    <location>
        <begin position="280"/>
        <end position="307"/>
    </location>
</feature>
<keyword evidence="2 7" id="KW-0813">Transport</keyword>
<keyword evidence="4 7" id="KW-0812">Transmembrane</keyword>
<comment type="similarity">
    <text evidence="7">Belongs to the binding-protein-dependent transport system permease family.</text>
</comment>
<evidence type="ECO:0000256" key="4">
    <source>
        <dbReference type="ARBA" id="ARBA00022692"/>
    </source>
</evidence>
<evidence type="ECO:0000256" key="6">
    <source>
        <dbReference type="ARBA" id="ARBA00023136"/>
    </source>
</evidence>
<dbReference type="PATRIC" id="fig|471514.4.peg.3049"/>
<evidence type="ECO:0000256" key="3">
    <source>
        <dbReference type="ARBA" id="ARBA00022475"/>
    </source>
</evidence>
<keyword evidence="3" id="KW-1003">Cell membrane</keyword>
<evidence type="ECO:0000256" key="1">
    <source>
        <dbReference type="ARBA" id="ARBA00004651"/>
    </source>
</evidence>
<keyword evidence="6 7" id="KW-0472">Membrane</keyword>
<comment type="subcellular location">
    <subcellularLocation>
        <location evidence="1 7">Cell membrane</location>
        <topology evidence="1 7">Multi-pass membrane protein</topology>
    </subcellularLocation>
</comment>
<evidence type="ECO:0000259" key="8">
    <source>
        <dbReference type="PROSITE" id="PS50928"/>
    </source>
</evidence>
<protein>
    <submittedName>
        <fullName evidence="9">ABC transporter</fullName>
    </submittedName>
</protein>
<reference evidence="9 10" key="1">
    <citation type="submission" date="2015-09" db="EMBL/GenBank/DDBJ databases">
        <title>Draft genome sequence of Alicyclobacillus ferrooxydans DSM 22381.</title>
        <authorList>
            <person name="Hemp J."/>
        </authorList>
    </citation>
    <scope>NUCLEOTIDE SEQUENCE [LARGE SCALE GENOMIC DNA]</scope>
    <source>
        <strain evidence="9 10">TC-34</strain>
    </source>
</reference>
<keyword evidence="10" id="KW-1185">Reference proteome</keyword>
<sequence length="317" mass="35818">MLKYVIRRILEAIPTLLGVTIISFILIHIVPGNPVRVLLGHHYTAERAAALSRSLGLNKPVWEQYFIWLGHILVGNFGYSYVYNKPVVQMILQALPHTLAIVVVAVLAAHLFAVFLGSVQAYFQDTVFDQVVTVINYFLYSMPSFWLGLLLVIFFAIDIRWFPSGQIINVNDPHPGFLDWLHHLILPVASLFLISVAGWARYMRSSMREALLQDYVRTARMKGAKEFRVVFVHALRNSVLPLVTMLGLSLPGMVAGALFVEEIFNYPGMGLLYWNSITNLDYPIIMAVTVFLGIVTVLGNLLADILYGIIDPRIRYR</sequence>
<feature type="transmembrane region" description="Helical" evidence="7">
    <location>
        <begin position="12"/>
        <end position="30"/>
    </location>
</feature>
<dbReference type="AlphaFoldDB" id="A0A0N8PNL0"/>
<feature type="domain" description="ABC transmembrane type-1" evidence="8">
    <location>
        <begin position="95"/>
        <end position="303"/>
    </location>
</feature>
<feature type="transmembrane region" description="Helical" evidence="7">
    <location>
        <begin position="94"/>
        <end position="115"/>
    </location>
</feature>
<name>A0A0N8PNL0_9BACL</name>
<dbReference type="OrthoDB" id="2803660at2"/>
<dbReference type="GO" id="GO:0005886">
    <property type="term" value="C:plasma membrane"/>
    <property type="evidence" value="ECO:0007669"/>
    <property type="project" value="UniProtKB-SubCell"/>
</dbReference>
<evidence type="ECO:0000256" key="5">
    <source>
        <dbReference type="ARBA" id="ARBA00022989"/>
    </source>
</evidence>
<dbReference type="Pfam" id="PF19300">
    <property type="entry name" value="BPD_transp_1_N"/>
    <property type="match status" value="1"/>
</dbReference>
<evidence type="ECO:0000313" key="10">
    <source>
        <dbReference type="Proteomes" id="UP000050482"/>
    </source>
</evidence>
<dbReference type="RefSeq" id="WP_054971061.1">
    <property type="nucleotide sequence ID" value="NZ_LJCO01000091.1"/>
</dbReference>
<dbReference type="InterPro" id="IPR000515">
    <property type="entry name" value="MetI-like"/>
</dbReference>
<dbReference type="EMBL" id="LJCO01000091">
    <property type="protein sequence ID" value="KPV41821.1"/>
    <property type="molecule type" value="Genomic_DNA"/>
</dbReference>
<evidence type="ECO:0000256" key="7">
    <source>
        <dbReference type="RuleBase" id="RU363032"/>
    </source>
</evidence>
<feature type="transmembrane region" description="Helical" evidence="7">
    <location>
        <begin position="146"/>
        <end position="168"/>
    </location>
</feature>
<dbReference type="CDD" id="cd06261">
    <property type="entry name" value="TM_PBP2"/>
    <property type="match status" value="1"/>
</dbReference>
<proteinExistence type="inferred from homology"/>
<dbReference type="SUPFAM" id="SSF161098">
    <property type="entry name" value="MetI-like"/>
    <property type="match status" value="1"/>
</dbReference>
<organism evidence="9 10">
    <name type="scientific">Alicyclobacillus ferrooxydans</name>
    <dbReference type="NCBI Taxonomy" id="471514"/>
    <lineage>
        <taxon>Bacteria</taxon>
        <taxon>Bacillati</taxon>
        <taxon>Bacillota</taxon>
        <taxon>Bacilli</taxon>
        <taxon>Bacillales</taxon>
        <taxon>Alicyclobacillaceae</taxon>
        <taxon>Alicyclobacillus</taxon>
    </lineage>
</organism>
<evidence type="ECO:0000313" key="9">
    <source>
        <dbReference type="EMBL" id="KPV41821.1"/>
    </source>
</evidence>
<dbReference type="Pfam" id="PF00528">
    <property type="entry name" value="BPD_transp_1"/>
    <property type="match status" value="1"/>
</dbReference>
<dbReference type="Gene3D" id="1.10.3720.10">
    <property type="entry name" value="MetI-like"/>
    <property type="match status" value="1"/>
</dbReference>
<dbReference type="PROSITE" id="PS50928">
    <property type="entry name" value="ABC_TM1"/>
    <property type="match status" value="1"/>
</dbReference>
<comment type="caution">
    <text evidence="9">The sequence shown here is derived from an EMBL/GenBank/DDBJ whole genome shotgun (WGS) entry which is preliminary data.</text>
</comment>
<feature type="transmembrane region" description="Helical" evidence="7">
    <location>
        <begin position="239"/>
        <end position="260"/>
    </location>
</feature>
<accession>A0A0N8PNL0</accession>
<feature type="transmembrane region" description="Helical" evidence="7">
    <location>
        <begin position="180"/>
        <end position="200"/>
    </location>
</feature>
<dbReference type="InterPro" id="IPR045621">
    <property type="entry name" value="BPD_transp_1_N"/>
</dbReference>
<evidence type="ECO:0000256" key="2">
    <source>
        <dbReference type="ARBA" id="ARBA00022448"/>
    </source>
</evidence>
<dbReference type="GO" id="GO:0055085">
    <property type="term" value="P:transmembrane transport"/>
    <property type="evidence" value="ECO:0007669"/>
    <property type="project" value="InterPro"/>
</dbReference>
<dbReference type="InterPro" id="IPR035906">
    <property type="entry name" value="MetI-like_sf"/>
</dbReference>
<dbReference type="PANTHER" id="PTHR43163">
    <property type="entry name" value="DIPEPTIDE TRANSPORT SYSTEM PERMEASE PROTEIN DPPB-RELATED"/>
    <property type="match status" value="1"/>
</dbReference>
<keyword evidence="5 7" id="KW-1133">Transmembrane helix</keyword>
<dbReference type="STRING" id="471514.AN477_20545"/>
<gene>
    <name evidence="9" type="ORF">AN477_20545</name>
</gene>
<dbReference type="Proteomes" id="UP000050482">
    <property type="component" value="Unassembled WGS sequence"/>
</dbReference>
<dbReference type="PANTHER" id="PTHR43163:SF6">
    <property type="entry name" value="DIPEPTIDE TRANSPORT SYSTEM PERMEASE PROTEIN DPPB-RELATED"/>
    <property type="match status" value="1"/>
</dbReference>